<dbReference type="GO" id="GO:0000166">
    <property type="term" value="F:nucleotide binding"/>
    <property type="evidence" value="ECO:0007669"/>
    <property type="project" value="UniProtKB-KW"/>
</dbReference>
<dbReference type="PANTHER" id="PTHR45627:SF30">
    <property type="entry name" value="ADENYLATE CYCLASE TYPE 3"/>
    <property type="match status" value="1"/>
</dbReference>
<feature type="transmembrane region" description="Helical" evidence="4">
    <location>
        <begin position="143"/>
        <end position="166"/>
    </location>
</feature>
<keyword evidence="6" id="KW-1185">Reference proteome</keyword>
<keyword evidence="2" id="KW-0456">Lyase</keyword>
<reference evidence="6" key="1">
    <citation type="submission" date="2013-03" db="EMBL/GenBank/DDBJ databases">
        <title>The Genome Sequence of Anopheles christyi ACHKN1017.</title>
        <authorList>
            <consortium name="The Broad Institute Genomics Platform"/>
            <person name="Neafsey D.E."/>
            <person name="Besansky N."/>
            <person name="Walker B."/>
            <person name="Young S.K."/>
            <person name="Zeng Q."/>
            <person name="Gargeya S."/>
            <person name="Fitzgerald M."/>
            <person name="Haas B."/>
            <person name="Abouelleil A."/>
            <person name="Allen A.W."/>
            <person name="Alvarado L."/>
            <person name="Arachchi H.M."/>
            <person name="Berlin A.M."/>
            <person name="Chapman S.B."/>
            <person name="Gainer-Dewar J."/>
            <person name="Goldberg J."/>
            <person name="Griggs A."/>
            <person name="Gujja S."/>
            <person name="Hansen M."/>
            <person name="Howarth C."/>
            <person name="Imamovic A."/>
            <person name="Ireland A."/>
            <person name="Larimer J."/>
            <person name="McCowan C."/>
            <person name="Murphy C."/>
            <person name="Pearson M."/>
            <person name="Poon T.W."/>
            <person name="Priest M."/>
            <person name="Roberts A."/>
            <person name="Saif S."/>
            <person name="Shea T."/>
            <person name="Sisk P."/>
            <person name="Sykes S."/>
            <person name="Wortman J."/>
            <person name="Nusbaum C."/>
            <person name="Birren B."/>
        </authorList>
    </citation>
    <scope>NUCLEOTIDE SEQUENCE [LARGE SCALE GENOMIC DNA]</scope>
    <source>
        <strain evidence="6">ACHKN1017</strain>
    </source>
</reference>
<evidence type="ECO:0000256" key="3">
    <source>
        <dbReference type="SAM" id="MobiDB-lite"/>
    </source>
</evidence>
<feature type="transmembrane region" description="Helical" evidence="4">
    <location>
        <begin position="112"/>
        <end position="131"/>
    </location>
</feature>
<evidence type="ECO:0000256" key="1">
    <source>
        <dbReference type="ARBA" id="ARBA00022741"/>
    </source>
</evidence>
<dbReference type="GO" id="GO:0004016">
    <property type="term" value="F:adenylate cyclase activity"/>
    <property type="evidence" value="ECO:0007669"/>
    <property type="project" value="TreeGrafter"/>
</dbReference>
<keyword evidence="4" id="KW-1133">Transmembrane helix</keyword>
<dbReference type="GO" id="GO:0007189">
    <property type="term" value="P:adenylate cyclase-activating G protein-coupled receptor signaling pathway"/>
    <property type="evidence" value="ECO:0007669"/>
    <property type="project" value="TreeGrafter"/>
</dbReference>
<evidence type="ECO:0000256" key="2">
    <source>
        <dbReference type="ARBA" id="ARBA00023239"/>
    </source>
</evidence>
<dbReference type="GO" id="GO:0006171">
    <property type="term" value="P:cAMP biosynthetic process"/>
    <property type="evidence" value="ECO:0007669"/>
    <property type="project" value="TreeGrafter"/>
</dbReference>
<dbReference type="VEuPathDB" id="VectorBase:ACHR002244"/>
<name>A0A182JUR2_9DIPT</name>
<feature type="transmembrane region" description="Helical" evidence="4">
    <location>
        <begin position="243"/>
        <end position="267"/>
    </location>
</feature>
<evidence type="ECO:0000313" key="5">
    <source>
        <dbReference type="EnsemblMetazoa" id="ACHR002244-PA"/>
    </source>
</evidence>
<feature type="transmembrane region" description="Helical" evidence="4">
    <location>
        <begin position="187"/>
        <end position="208"/>
    </location>
</feature>
<accession>A0A182JUR2</accession>
<dbReference type="GO" id="GO:0005886">
    <property type="term" value="C:plasma membrane"/>
    <property type="evidence" value="ECO:0007669"/>
    <property type="project" value="TreeGrafter"/>
</dbReference>
<keyword evidence="4" id="KW-0472">Membrane</keyword>
<proteinExistence type="predicted"/>
<keyword evidence="4" id="KW-0812">Transmembrane</keyword>
<dbReference type="AlphaFoldDB" id="A0A182JUR2"/>
<protein>
    <submittedName>
        <fullName evidence="5">Uncharacterized protein</fullName>
    </submittedName>
</protein>
<dbReference type="EnsemblMetazoa" id="ACHR002244-RA">
    <property type="protein sequence ID" value="ACHR002244-PA"/>
    <property type="gene ID" value="ACHR002244"/>
</dbReference>
<dbReference type="PANTHER" id="PTHR45627">
    <property type="entry name" value="ADENYLATE CYCLASE TYPE 1"/>
    <property type="match status" value="1"/>
</dbReference>
<reference evidence="5" key="2">
    <citation type="submission" date="2020-05" db="UniProtKB">
        <authorList>
            <consortium name="EnsemblMetazoa"/>
        </authorList>
    </citation>
    <scope>IDENTIFICATION</scope>
    <source>
        <strain evidence="5">ACHKN1017</strain>
    </source>
</reference>
<dbReference type="STRING" id="43041.A0A182JUR2"/>
<feature type="compositionally biased region" description="Basic and acidic residues" evidence="3">
    <location>
        <begin position="1"/>
        <end position="17"/>
    </location>
</feature>
<evidence type="ECO:0000313" key="6">
    <source>
        <dbReference type="Proteomes" id="UP000075881"/>
    </source>
</evidence>
<keyword evidence="1" id="KW-0547">Nucleotide-binding</keyword>
<feature type="region of interest" description="Disordered" evidence="3">
    <location>
        <begin position="1"/>
        <end position="64"/>
    </location>
</feature>
<organism evidence="5 6">
    <name type="scientific">Anopheles christyi</name>
    <dbReference type="NCBI Taxonomy" id="43041"/>
    <lineage>
        <taxon>Eukaryota</taxon>
        <taxon>Metazoa</taxon>
        <taxon>Ecdysozoa</taxon>
        <taxon>Arthropoda</taxon>
        <taxon>Hexapoda</taxon>
        <taxon>Insecta</taxon>
        <taxon>Pterygota</taxon>
        <taxon>Neoptera</taxon>
        <taxon>Endopterygota</taxon>
        <taxon>Diptera</taxon>
        <taxon>Nematocera</taxon>
        <taxon>Culicoidea</taxon>
        <taxon>Culicidae</taxon>
        <taxon>Anophelinae</taxon>
        <taxon>Anopheles</taxon>
    </lineage>
</organism>
<sequence>FCPSEHKNGSADPKDVVIEADGPSEIFRDEDDSKTANGANGGDEPSTPGTDDKTDTLEDDTQASEDYKMRLRKELVSRDGHSEISKDTNIFLTFNDKTHETAYNEYREPHSAVPLLAALLVQLVAILYALLVLPRTALHFEIVIPPLVIIFVMVFISVAESLTGILPAFITLNSKRYNDSTSLRKSTAIIIVLLLGISNVSDMLAASYRTPFSLNITNVSFASSEMEPASVCLFPSYFSNYTVLILIATSIITQLSHLSKILLMIIITGKYSSISLACNP</sequence>
<dbReference type="Proteomes" id="UP000075881">
    <property type="component" value="Unassembled WGS sequence"/>
</dbReference>
<evidence type="ECO:0000256" key="4">
    <source>
        <dbReference type="SAM" id="Phobius"/>
    </source>
</evidence>